<dbReference type="Gene3D" id="3.40.50.720">
    <property type="entry name" value="NAD(P)-binding Rossmann-like Domain"/>
    <property type="match status" value="1"/>
</dbReference>
<dbReference type="OrthoDB" id="9770544at2"/>
<evidence type="ECO:0000259" key="5">
    <source>
        <dbReference type="Pfam" id="PF00107"/>
    </source>
</evidence>
<dbReference type="SUPFAM" id="SSF50129">
    <property type="entry name" value="GroES-like"/>
    <property type="match status" value="1"/>
</dbReference>
<dbReference type="InterPro" id="IPR036291">
    <property type="entry name" value="NAD(P)-bd_dom_sf"/>
</dbReference>
<dbReference type="PANTHER" id="PTHR43401:SF2">
    <property type="entry name" value="L-THREONINE 3-DEHYDROGENASE"/>
    <property type="match status" value="1"/>
</dbReference>
<dbReference type="AlphaFoldDB" id="A0A4R6ATW6"/>
<dbReference type="InterPro" id="IPR050129">
    <property type="entry name" value="Zn_alcohol_dh"/>
</dbReference>
<dbReference type="PANTHER" id="PTHR43401">
    <property type="entry name" value="L-THREONINE 3-DEHYDROGENASE"/>
    <property type="match status" value="1"/>
</dbReference>
<dbReference type="InterPro" id="IPR002328">
    <property type="entry name" value="ADH_Zn_CS"/>
</dbReference>
<reference evidence="7 8" key="1">
    <citation type="submission" date="2019-03" db="EMBL/GenBank/DDBJ databases">
        <title>Rhodobacteraceae bacterium SM1902, a new member of the family Rhodobacteraceae isolated from Yantai.</title>
        <authorList>
            <person name="Sun Y."/>
        </authorList>
    </citation>
    <scope>NUCLEOTIDE SEQUENCE [LARGE SCALE GENOMIC DNA]</scope>
    <source>
        <strain evidence="7 8">SM1902</strain>
    </source>
</reference>
<evidence type="ECO:0000256" key="2">
    <source>
        <dbReference type="ARBA" id="ARBA00022833"/>
    </source>
</evidence>
<feature type="domain" description="Alcohol dehydrogenase-like C-terminal" evidence="5">
    <location>
        <begin position="197"/>
        <end position="329"/>
    </location>
</feature>
<dbReference type="Pfam" id="PF00107">
    <property type="entry name" value="ADH_zinc_N"/>
    <property type="match status" value="1"/>
</dbReference>
<keyword evidence="3" id="KW-0560">Oxidoreductase</keyword>
<dbReference type="Gene3D" id="3.90.180.10">
    <property type="entry name" value="Medium-chain alcohol dehydrogenases, catalytic domain"/>
    <property type="match status" value="1"/>
</dbReference>
<evidence type="ECO:0000256" key="4">
    <source>
        <dbReference type="RuleBase" id="RU361277"/>
    </source>
</evidence>
<dbReference type="EMBL" id="SMZO01000041">
    <property type="protein sequence ID" value="TDL85626.1"/>
    <property type="molecule type" value="Genomic_DNA"/>
</dbReference>
<sequence length="370" mass="40026">MTKIPDVSRAAVLREFGQPLTIEEVPVPSHLEPGSLLVKTSACSICGTDVHLAGGNLALKVDLPVIIGHEMTGRIVARGADSDRDSIGQELKIGDRILWTHTSCGSCYYCTVARQPTLCDNRRAYMYETMAKYPYLLGGFSEYGYVMPQSGRIKVPDTVGDDLASLCSCAFRSVMNAMNNLGTIEAHDYVVIQGVGPLGLLATAVAVARGARKVIAIGSPQARLELAGELGAQTLLSIEGTTHEERLEQVQSLTDGRGADIVLEFTGHPAAFSEGLDLVRKGGRYCVVGQLGDHETPIKPSTLVKKNINVIGSFSGDARSYWQALEFAAKYESQIPLSKILSNRYALDDVNTAMARMKSFEEIKPVIEFK</sequence>
<comment type="similarity">
    <text evidence="4">Belongs to the zinc-containing alcohol dehydrogenase family.</text>
</comment>
<comment type="caution">
    <text evidence="7">The sequence shown here is derived from an EMBL/GenBank/DDBJ whole genome shotgun (WGS) entry which is preliminary data.</text>
</comment>
<name>A0A4R6ATW6_9RHOB</name>
<gene>
    <name evidence="7" type="ORF">E2L05_15035</name>
</gene>
<evidence type="ECO:0000313" key="7">
    <source>
        <dbReference type="EMBL" id="TDL85626.1"/>
    </source>
</evidence>
<dbReference type="InterPro" id="IPR013154">
    <property type="entry name" value="ADH-like_N"/>
</dbReference>
<dbReference type="GO" id="GO:0016491">
    <property type="term" value="F:oxidoreductase activity"/>
    <property type="evidence" value="ECO:0007669"/>
    <property type="project" value="UniProtKB-KW"/>
</dbReference>
<dbReference type="GO" id="GO:0008270">
    <property type="term" value="F:zinc ion binding"/>
    <property type="evidence" value="ECO:0007669"/>
    <property type="project" value="InterPro"/>
</dbReference>
<evidence type="ECO:0000256" key="1">
    <source>
        <dbReference type="ARBA" id="ARBA00022723"/>
    </source>
</evidence>
<dbReference type="SUPFAM" id="SSF51735">
    <property type="entry name" value="NAD(P)-binding Rossmann-fold domains"/>
    <property type="match status" value="1"/>
</dbReference>
<protein>
    <submittedName>
        <fullName evidence="7">Alcohol dehydrogenase</fullName>
    </submittedName>
</protein>
<accession>A0A4R6ATW6</accession>
<dbReference type="Proteomes" id="UP000294562">
    <property type="component" value="Unassembled WGS sequence"/>
</dbReference>
<dbReference type="PROSITE" id="PS00059">
    <property type="entry name" value="ADH_ZINC"/>
    <property type="match status" value="1"/>
</dbReference>
<dbReference type="Pfam" id="PF08240">
    <property type="entry name" value="ADH_N"/>
    <property type="match status" value="1"/>
</dbReference>
<dbReference type="RefSeq" id="WP_133343709.1">
    <property type="nucleotide sequence ID" value="NZ_SMZO01000041.1"/>
</dbReference>
<evidence type="ECO:0000256" key="3">
    <source>
        <dbReference type="ARBA" id="ARBA00023002"/>
    </source>
</evidence>
<keyword evidence="1 4" id="KW-0479">Metal-binding</keyword>
<feature type="domain" description="Alcohol dehydrogenase-like N-terminal" evidence="6">
    <location>
        <begin position="33"/>
        <end position="157"/>
    </location>
</feature>
<evidence type="ECO:0000313" key="8">
    <source>
        <dbReference type="Proteomes" id="UP000294562"/>
    </source>
</evidence>
<keyword evidence="8" id="KW-1185">Reference proteome</keyword>
<proteinExistence type="inferred from homology"/>
<dbReference type="CDD" id="cd08231">
    <property type="entry name" value="MDR_TM0436_like"/>
    <property type="match status" value="1"/>
</dbReference>
<comment type="cofactor">
    <cofactor evidence="4">
        <name>Zn(2+)</name>
        <dbReference type="ChEBI" id="CHEBI:29105"/>
    </cofactor>
</comment>
<dbReference type="InterPro" id="IPR013149">
    <property type="entry name" value="ADH-like_C"/>
</dbReference>
<evidence type="ECO:0000259" key="6">
    <source>
        <dbReference type="Pfam" id="PF08240"/>
    </source>
</evidence>
<dbReference type="InterPro" id="IPR011032">
    <property type="entry name" value="GroES-like_sf"/>
</dbReference>
<organism evidence="7 8">
    <name type="scientific">Meridianimarinicoccus aquatilis</name>
    <dbReference type="NCBI Taxonomy" id="2552766"/>
    <lineage>
        <taxon>Bacteria</taxon>
        <taxon>Pseudomonadati</taxon>
        <taxon>Pseudomonadota</taxon>
        <taxon>Alphaproteobacteria</taxon>
        <taxon>Rhodobacterales</taxon>
        <taxon>Paracoccaceae</taxon>
        <taxon>Meridianimarinicoccus</taxon>
    </lineage>
</organism>
<keyword evidence="2 4" id="KW-0862">Zinc</keyword>